<dbReference type="OrthoDB" id="6300773at2"/>
<dbReference type="SUPFAM" id="SSF53850">
    <property type="entry name" value="Periplasmic binding protein-like II"/>
    <property type="match status" value="1"/>
</dbReference>
<evidence type="ECO:0000313" key="1">
    <source>
        <dbReference type="EMBL" id="AIY67440.1"/>
    </source>
</evidence>
<dbReference type="Proteomes" id="UP000030341">
    <property type="component" value="Chromosome 2"/>
</dbReference>
<evidence type="ECO:0008006" key="3">
    <source>
        <dbReference type="Google" id="ProtNLM"/>
    </source>
</evidence>
<dbReference type="HOGENOM" id="CLU_1093572_0_0_6"/>
<dbReference type="Gene3D" id="3.40.190.10">
    <property type="entry name" value="Periplasmic binding protein-like II"/>
    <property type="match status" value="2"/>
</dbReference>
<dbReference type="AlphaFoldDB" id="A0A0A7EL81"/>
<reference evidence="1 2" key="1">
    <citation type="submission" date="2014-11" db="EMBL/GenBank/DDBJ databases">
        <title>Complete Genome Sequence of Pseudoalteromonas sp. Strain OCN003 Isolated from Kaneohe Bay, Oahu, Hawaii.</title>
        <authorList>
            <person name="Beurmann S."/>
            <person name="Videau P."/>
            <person name="Ushijima B."/>
            <person name="Smith A.M."/>
            <person name="Aeby G.S."/>
            <person name="Callahan S.M."/>
            <person name="Belcaid M."/>
        </authorList>
    </citation>
    <scope>NUCLEOTIDE SEQUENCE [LARGE SCALE GENOMIC DNA]</scope>
    <source>
        <strain evidence="1 2">OCN003</strain>
    </source>
</reference>
<dbReference type="eggNOG" id="COG0834">
    <property type="taxonomic scope" value="Bacteria"/>
</dbReference>
<dbReference type="STRING" id="1348114.OM33_20660"/>
<organism evidence="1 2">
    <name type="scientific">Pseudoalteromonas piratica</name>
    <dbReference type="NCBI Taxonomy" id="1348114"/>
    <lineage>
        <taxon>Bacteria</taxon>
        <taxon>Pseudomonadati</taxon>
        <taxon>Pseudomonadota</taxon>
        <taxon>Gammaproteobacteria</taxon>
        <taxon>Alteromonadales</taxon>
        <taxon>Pseudoalteromonadaceae</taxon>
        <taxon>Pseudoalteromonas</taxon>
    </lineage>
</organism>
<proteinExistence type="predicted"/>
<dbReference type="KEGG" id="pseo:OM33_20660"/>
<dbReference type="EMBL" id="CP009889">
    <property type="protein sequence ID" value="AIY67440.1"/>
    <property type="molecule type" value="Genomic_DNA"/>
</dbReference>
<name>A0A0A7EL81_9GAMM</name>
<sequence length="254" mass="29803">MNKVAEVSMRLVRLLVYAVLLNISFLCFGESIKVASAHWREFSEPNGTGIYLDVIKRSFDGHQLEFDVGSYARAKRLFLNRKADVLVGVYKDDQSLHANTVYPKYYLDLEFPVVAIYNPRATKLRHREDFKTLTVGWYEEYAYDRYVPLHGQTYRFTDIIKALDLLESGKIDVVVDHIYNLDERQLKIFKTVELMGSMPIWLAFQNTEKGNRLKAHFESSFEQLYKRQTLKRIYGDYYDHANFSSLFSEKSDNE</sequence>
<dbReference type="RefSeq" id="WP_040136430.1">
    <property type="nucleotide sequence ID" value="NZ_CP009889.1"/>
</dbReference>
<protein>
    <recommendedName>
        <fullName evidence="3">Solute-binding protein family 3/N-terminal domain-containing protein</fullName>
    </recommendedName>
</protein>
<keyword evidence="2" id="KW-1185">Reference proteome</keyword>
<accession>A0A0A7EL81</accession>
<gene>
    <name evidence="1" type="ORF">OM33_20660</name>
</gene>
<evidence type="ECO:0000313" key="2">
    <source>
        <dbReference type="Proteomes" id="UP000030341"/>
    </source>
</evidence>